<proteinExistence type="predicted"/>
<dbReference type="Pfam" id="PF00078">
    <property type="entry name" value="RVT_1"/>
    <property type="match status" value="1"/>
</dbReference>
<sequence>MDIPYLEKIEMLVEVEKFLKNPNIEQIFCVIELGNEKILYGSIYRTGNSYISNCINITKSIKFAHSKKLSNKYTGILICGDFNFHTIRWTEDYYGELTCESDNKAKIFLECLNNCFMHQNVMEPTFQNNIGDKTNVLDFIITENKNRVYKLAHLPSLGGHHTITFNYSYTEKCIDNNVFKKDKFNQGKFYELNNYLKIINWKDKFKVKENIRAIQLKNGSIVTDLKVIANTLNGYFASVFIKPQDLSVPIIEIETQNFCRNPDFNVSVVEEYLSKLDTNKATGMKKVHPKVLKQCKSALAKTLSLMFNKSVETSKLPKLWSCANIIQLFKNGNKLDPSNYKPVSLTSVVYKVIETIIKDKMMKYLVDNKLIIKNQQGFVNNKSCVTNLLESLDFVTNSIDIGWNVIVLFLDFAKAFDSIDHERLMLKLDAFGF</sequence>
<feature type="domain" description="Endonuclease/exonuclease/phosphatase" evidence="2">
    <location>
        <begin position="42"/>
        <end position="154"/>
    </location>
</feature>
<dbReference type="GeneID" id="136091980"/>
<dbReference type="InterPro" id="IPR005135">
    <property type="entry name" value="Endo/exonuclease/phosphatase"/>
</dbReference>
<feature type="domain" description="Reverse transcriptase" evidence="1">
    <location>
        <begin position="335"/>
        <end position="432"/>
    </location>
</feature>
<keyword evidence="3" id="KW-1185">Reference proteome</keyword>
<dbReference type="Gene3D" id="3.60.10.10">
    <property type="entry name" value="Endonuclease/exonuclease/phosphatase"/>
    <property type="match status" value="1"/>
</dbReference>
<name>A0ABM4DMJ5_HYDVU</name>
<dbReference type="RefSeq" id="XP_065675773.1">
    <property type="nucleotide sequence ID" value="XM_065819701.1"/>
</dbReference>
<evidence type="ECO:0000259" key="1">
    <source>
        <dbReference type="Pfam" id="PF00078"/>
    </source>
</evidence>
<gene>
    <name evidence="4" type="primary">LOC136091980</name>
</gene>
<dbReference type="InterPro" id="IPR000477">
    <property type="entry name" value="RT_dom"/>
</dbReference>
<dbReference type="Proteomes" id="UP001652625">
    <property type="component" value="Chromosome 15"/>
</dbReference>
<dbReference type="InterPro" id="IPR036691">
    <property type="entry name" value="Endo/exonu/phosph_ase_sf"/>
</dbReference>
<dbReference type="Pfam" id="PF14529">
    <property type="entry name" value="Exo_endo_phos_2"/>
    <property type="match status" value="1"/>
</dbReference>
<dbReference type="PANTHER" id="PTHR33395:SF22">
    <property type="entry name" value="REVERSE TRANSCRIPTASE DOMAIN-CONTAINING PROTEIN"/>
    <property type="match status" value="1"/>
</dbReference>
<evidence type="ECO:0000313" key="3">
    <source>
        <dbReference type="Proteomes" id="UP001652625"/>
    </source>
</evidence>
<dbReference type="PANTHER" id="PTHR33395">
    <property type="entry name" value="TRANSCRIPTASE, PUTATIVE-RELATED-RELATED"/>
    <property type="match status" value="1"/>
</dbReference>
<evidence type="ECO:0000259" key="2">
    <source>
        <dbReference type="Pfam" id="PF14529"/>
    </source>
</evidence>
<accession>A0ABM4DMJ5</accession>
<dbReference type="SUPFAM" id="SSF56219">
    <property type="entry name" value="DNase I-like"/>
    <property type="match status" value="1"/>
</dbReference>
<evidence type="ECO:0000313" key="4">
    <source>
        <dbReference type="RefSeq" id="XP_065675773.1"/>
    </source>
</evidence>
<protein>
    <submittedName>
        <fullName evidence="4">Uncharacterized protein LOC136091980</fullName>
    </submittedName>
</protein>
<reference evidence="4" key="1">
    <citation type="submission" date="2025-08" db="UniProtKB">
        <authorList>
            <consortium name="RefSeq"/>
        </authorList>
    </citation>
    <scope>IDENTIFICATION</scope>
</reference>
<organism evidence="3 4">
    <name type="scientific">Hydra vulgaris</name>
    <name type="common">Hydra</name>
    <name type="synonym">Hydra attenuata</name>
    <dbReference type="NCBI Taxonomy" id="6087"/>
    <lineage>
        <taxon>Eukaryota</taxon>
        <taxon>Metazoa</taxon>
        <taxon>Cnidaria</taxon>
        <taxon>Hydrozoa</taxon>
        <taxon>Hydroidolina</taxon>
        <taxon>Anthoathecata</taxon>
        <taxon>Aplanulata</taxon>
        <taxon>Hydridae</taxon>
        <taxon>Hydra</taxon>
    </lineage>
</organism>